<dbReference type="Proteomes" id="UP000321393">
    <property type="component" value="Unassembled WGS sequence"/>
</dbReference>
<proteinExistence type="predicted"/>
<reference evidence="4 5" key="1">
    <citation type="submission" date="2019-08" db="EMBL/GenBank/DDBJ databases">
        <title>Draft genome sequences of two oriental melons (Cucumis melo L. var makuwa).</title>
        <authorList>
            <person name="Kwon S.-Y."/>
        </authorList>
    </citation>
    <scope>NUCLEOTIDE SEQUENCE [LARGE SCALE GENOMIC DNA]</scope>
    <source>
        <strain evidence="5">cv. Chang Bougi</strain>
        <strain evidence="4">cv. SW 3</strain>
        <tissue evidence="2">Leaf</tissue>
    </source>
</reference>
<feature type="chain" id="PRO_5042722250" description="Flocculation protein FLO11-like" evidence="1">
    <location>
        <begin position="25"/>
        <end position="193"/>
    </location>
</feature>
<evidence type="ECO:0000313" key="2">
    <source>
        <dbReference type="EMBL" id="KAA0056448.1"/>
    </source>
</evidence>
<evidence type="ECO:0000313" key="3">
    <source>
        <dbReference type="EMBL" id="TYK29076.1"/>
    </source>
</evidence>
<dbReference type="EMBL" id="SSTD01001877">
    <property type="protein sequence ID" value="TYK29076.1"/>
    <property type="molecule type" value="Genomic_DNA"/>
</dbReference>
<evidence type="ECO:0000313" key="4">
    <source>
        <dbReference type="Proteomes" id="UP000321393"/>
    </source>
</evidence>
<evidence type="ECO:0008006" key="6">
    <source>
        <dbReference type="Google" id="ProtNLM"/>
    </source>
</evidence>
<keyword evidence="1" id="KW-0732">Signal</keyword>
<accession>A0A5A7UMX6</accession>
<gene>
    <name evidence="3" type="ORF">E5676_scaffold120G001980</name>
    <name evidence="2" type="ORF">E6C27_scaffold186G002160</name>
</gene>
<dbReference type="Proteomes" id="UP000321947">
    <property type="component" value="Unassembled WGS sequence"/>
</dbReference>
<name>A0A5A7UMX6_CUCMM</name>
<organism evidence="2 4">
    <name type="scientific">Cucumis melo var. makuwa</name>
    <name type="common">Oriental melon</name>
    <dbReference type="NCBI Taxonomy" id="1194695"/>
    <lineage>
        <taxon>Eukaryota</taxon>
        <taxon>Viridiplantae</taxon>
        <taxon>Streptophyta</taxon>
        <taxon>Embryophyta</taxon>
        <taxon>Tracheophyta</taxon>
        <taxon>Spermatophyta</taxon>
        <taxon>Magnoliopsida</taxon>
        <taxon>eudicotyledons</taxon>
        <taxon>Gunneridae</taxon>
        <taxon>Pentapetalae</taxon>
        <taxon>rosids</taxon>
        <taxon>fabids</taxon>
        <taxon>Cucurbitales</taxon>
        <taxon>Cucurbitaceae</taxon>
        <taxon>Benincaseae</taxon>
        <taxon>Cucumis</taxon>
    </lineage>
</organism>
<feature type="signal peptide" evidence="1">
    <location>
        <begin position="1"/>
        <end position="24"/>
    </location>
</feature>
<protein>
    <recommendedName>
        <fullName evidence="6">Flocculation protein FLO11-like</fullName>
    </recommendedName>
</protein>
<evidence type="ECO:0000256" key="1">
    <source>
        <dbReference type="SAM" id="SignalP"/>
    </source>
</evidence>
<comment type="caution">
    <text evidence="2">The sequence shown here is derived from an EMBL/GenBank/DDBJ whole genome shotgun (WGS) entry which is preliminary data.</text>
</comment>
<dbReference type="EMBL" id="SSTE01007511">
    <property type="protein sequence ID" value="KAA0056448.1"/>
    <property type="molecule type" value="Genomic_DNA"/>
</dbReference>
<dbReference type="AlphaFoldDB" id="A0A5A7UMX6"/>
<evidence type="ECO:0000313" key="5">
    <source>
        <dbReference type="Proteomes" id="UP000321947"/>
    </source>
</evidence>
<sequence length="193" mass="21431">MIISMMLWLLVLLGGQLLSINSYGYHFYRSSATYFHISTRRHVDVGEFIFQHILRHVNTYAINIPICFPHLINGFLLSIHQEVLADGEVVGPAPQIISLSYKLFQGSHVSDLPATFHPPRRGFSSSGVDLQVPVVGLHLSHDLAIRVVQLLSDESRALSVILEEVQRVQASLTGCCTVVDAVLNAFRARIAES</sequence>